<dbReference type="PANTHER" id="PTHR38461:SF1">
    <property type="entry name" value="4-DEOXY-L-THREO-5-HEXOSULOSE-URONATE KETOL-ISOMERASE"/>
    <property type="match status" value="1"/>
</dbReference>
<evidence type="ECO:0000313" key="8">
    <source>
        <dbReference type="EMBL" id="MBD1389020.1"/>
    </source>
</evidence>
<comment type="pathway">
    <text evidence="2 7">Glycan metabolism; pectin degradation; 2-dehydro-3-deoxy-D-gluconate from pectin: step 4/5.</text>
</comment>
<name>A0A8J6R2M1_9GAMM</name>
<comment type="similarity">
    <text evidence="3 7">Belongs to the KduI family.</text>
</comment>
<sequence length="290" mass="32849">MACQIEDRRVTTTNFENRYAIGPNEVKQMDTAQLRDAFLAPKLMQADQVSWIYTHYERFMVGGAVPVNAELALETLDALKAEYFLFSREIGIINVGGDGYVIADGERFEMQYKDTLYLGKGTKDVVFGSSSSEQPAHFYLNSAPAHKSYPNTKIPVAKANVLHMGDLTTSNQRDINQTMINSVVKTCQLQMGITCLNTGSVWNTMPAHQHDRRNEVYFYFEVPEQQAVCHFMGEPTETRHIWVQNEQAVISPPWSIHSGCGTQNYSFIWGMAGENLDYDDMDKYAPSELR</sequence>
<protein>
    <recommendedName>
        <fullName evidence="7">4-deoxy-L-threo-5-hexosulose-uronate ketol-isomerase</fullName>
        <ecNumber evidence="7">5.3.1.17</ecNumber>
    </recommendedName>
    <alternativeName>
        <fullName evidence="7">5-keto-4-deoxyuronate isomerase</fullName>
    </alternativeName>
    <alternativeName>
        <fullName evidence="7">DKI isomerase</fullName>
    </alternativeName>
</protein>
<dbReference type="CDD" id="cd20491">
    <property type="entry name" value="cupin_KduI_C"/>
    <property type="match status" value="1"/>
</dbReference>
<dbReference type="NCBIfam" id="NF002091">
    <property type="entry name" value="PRK00924.1"/>
    <property type="match status" value="1"/>
</dbReference>
<dbReference type="GO" id="GO:0008270">
    <property type="term" value="F:zinc ion binding"/>
    <property type="evidence" value="ECO:0007669"/>
    <property type="project" value="UniProtKB-UniRule"/>
</dbReference>
<feature type="binding site" evidence="7">
    <location>
        <position position="210"/>
    </location>
    <ligand>
        <name>Zn(2+)</name>
        <dbReference type="ChEBI" id="CHEBI:29105"/>
    </ligand>
</feature>
<dbReference type="SUPFAM" id="SSF51182">
    <property type="entry name" value="RmlC-like cupins"/>
    <property type="match status" value="1"/>
</dbReference>
<dbReference type="InterPro" id="IPR021120">
    <property type="entry name" value="KduI/IolB_isomerase"/>
</dbReference>
<dbReference type="Gene3D" id="2.60.120.10">
    <property type="entry name" value="Jelly Rolls"/>
    <property type="match status" value="1"/>
</dbReference>
<dbReference type="GO" id="GO:0019698">
    <property type="term" value="P:D-galacturonate catabolic process"/>
    <property type="evidence" value="ECO:0007669"/>
    <property type="project" value="TreeGrafter"/>
</dbReference>
<dbReference type="InterPro" id="IPR027449">
    <property type="entry name" value="KduI_N"/>
</dbReference>
<evidence type="ECO:0000256" key="1">
    <source>
        <dbReference type="ARBA" id="ARBA00000552"/>
    </source>
</evidence>
<evidence type="ECO:0000313" key="9">
    <source>
        <dbReference type="Proteomes" id="UP000638014"/>
    </source>
</evidence>
<evidence type="ECO:0000256" key="6">
    <source>
        <dbReference type="ARBA" id="ARBA00023235"/>
    </source>
</evidence>
<reference evidence="8" key="1">
    <citation type="submission" date="2020-09" db="EMBL/GenBank/DDBJ databases">
        <title>A novel bacterium of genus Neiella, isolated from South China Sea.</title>
        <authorList>
            <person name="Huang H."/>
            <person name="Mo K."/>
            <person name="Hu Y."/>
        </authorList>
    </citation>
    <scope>NUCLEOTIDE SEQUENCE</scope>
    <source>
        <strain evidence="8">HB171785</strain>
    </source>
</reference>
<dbReference type="PIRSF" id="PIRSF006625">
    <property type="entry name" value="KduI"/>
    <property type="match status" value="1"/>
</dbReference>
<feature type="binding site" evidence="7">
    <location>
        <position position="257"/>
    </location>
    <ligand>
        <name>Zn(2+)</name>
        <dbReference type="ChEBI" id="CHEBI:29105"/>
    </ligand>
</feature>
<organism evidence="8 9">
    <name type="scientific">Neiella litorisoli</name>
    <dbReference type="NCBI Taxonomy" id="2771431"/>
    <lineage>
        <taxon>Bacteria</taxon>
        <taxon>Pseudomonadati</taxon>
        <taxon>Pseudomonadota</taxon>
        <taxon>Gammaproteobacteria</taxon>
        <taxon>Alteromonadales</taxon>
        <taxon>Echinimonadaceae</taxon>
        <taxon>Neiella</taxon>
    </lineage>
</organism>
<dbReference type="Proteomes" id="UP000638014">
    <property type="component" value="Unassembled WGS sequence"/>
</dbReference>
<dbReference type="Gene3D" id="2.60.120.520">
    <property type="entry name" value="pectin degrading enzyme 5-keto 4- deoxyuronate isomerase, domain 1"/>
    <property type="match status" value="1"/>
</dbReference>
<evidence type="ECO:0000256" key="5">
    <source>
        <dbReference type="ARBA" id="ARBA00022833"/>
    </source>
</evidence>
<evidence type="ECO:0000256" key="2">
    <source>
        <dbReference type="ARBA" id="ARBA00005148"/>
    </source>
</evidence>
<keyword evidence="4 7" id="KW-0479">Metal-binding</keyword>
<feature type="binding site" evidence="7">
    <location>
        <position position="208"/>
    </location>
    <ligand>
        <name>Zn(2+)</name>
        <dbReference type="ChEBI" id="CHEBI:29105"/>
    </ligand>
</feature>
<dbReference type="GO" id="GO:0045490">
    <property type="term" value="P:pectin catabolic process"/>
    <property type="evidence" value="ECO:0007669"/>
    <property type="project" value="UniProtKB-UniRule"/>
</dbReference>
<evidence type="ECO:0000256" key="7">
    <source>
        <dbReference type="HAMAP-Rule" id="MF_00687"/>
    </source>
</evidence>
<keyword evidence="5 7" id="KW-0862">Zinc</keyword>
<dbReference type="AlphaFoldDB" id="A0A8J6R2M1"/>
<proteinExistence type="inferred from homology"/>
<dbReference type="InterPro" id="IPR014710">
    <property type="entry name" value="RmlC-like_jellyroll"/>
</dbReference>
<comment type="cofactor">
    <cofactor evidence="7">
        <name>Zn(2+)</name>
        <dbReference type="ChEBI" id="CHEBI:29105"/>
    </cofactor>
    <text evidence="7">Binds 1 zinc ion per subunit.</text>
</comment>
<accession>A0A8J6R2M1</accession>
<dbReference type="EC" id="5.3.1.17" evidence="7"/>
<comment type="function">
    <text evidence="7">Catalyzes the isomerization of 5-dehydro-4-deoxy-D-glucuronate to 3-deoxy-D-glycero-2,5-hexodiulosonate.</text>
</comment>
<dbReference type="CDD" id="cd20294">
    <property type="entry name" value="cupin_KduI_N"/>
    <property type="match status" value="1"/>
</dbReference>
<comment type="caution">
    <text evidence="8">The sequence shown here is derived from an EMBL/GenBank/DDBJ whole genome shotgun (WGS) entry which is preliminary data.</text>
</comment>
<evidence type="ECO:0000256" key="3">
    <source>
        <dbReference type="ARBA" id="ARBA00008086"/>
    </source>
</evidence>
<keyword evidence="6 7" id="KW-0413">Isomerase</keyword>
<dbReference type="GO" id="GO:0042840">
    <property type="term" value="P:D-glucuronate catabolic process"/>
    <property type="evidence" value="ECO:0007669"/>
    <property type="project" value="TreeGrafter"/>
</dbReference>
<dbReference type="HAMAP" id="MF_00687">
    <property type="entry name" value="KduI"/>
    <property type="match status" value="1"/>
</dbReference>
<feature type="binding site" evidence="7">
    <location>
        <position position="215"/>
    </location>
    <ligand>
        <name>Zn(2+)</name>
        <dbReference type="ChEBI" id="CHEBI:29105"/>
    </ligand>
</feature>
<dbReference type="UniPathway" id="UPA00545">
    <property type="reaction ID" value="UER00826"/>
</dbReference>
<keyword evidence="9" id="KW-1185">Reference proteome</keyword>
<dbReference type="PANTHER" id="PTHR38461">
    <property type="entry name" value="4-DEOXY-L-THREO-5-HEXOSULOSE-URONATE KETOL-ISOMERASE"/>
    <property type="match status" value="1"/>
</dbReference>
<comment type="catalytic activity">
    <reaction evidence="1 7">
        <text>5-dehydro-4-deoxy-D-glucuronate = 3-deoxy-D-glycero-2,5-hexodiulosonate</text>
        <dbReference type="Rhea" id="RHEA:23896"/>
        <dbReference type="ChEBI" id="CHEBI:17117"/>
        <dbReference type="ChEBI" id="CHEBI:29071"/>
        <dbReference type="EC" id="5.3.1.17"/>
    </reaction>
</comment>
<dbReference type="InterPro" id="IPR011051">
    <property type="entry name" value="RmlC_Cupin_sf"/>
</dbReference>
<dbReference type="Pfam" id="PF04962">
    <property type="entry name" value="KduI"/>
    <property type="match status" value="1"/>
</dbReference>
<dbReference type="EMBL" id="JACXAF010000006">
    <property type="protein sequence ID" value="MBD1389020.1"/>
    <property type="molecule type" value="Genomic_DNA"/>
</dbReference>
<dbReference type="GO" id="GO:0008697">
    <property type="term" value="F:4-deoxy-L-threo-5-hexosulose-uronate ketol-isomerase activity"/>
    <property type="evidence" value="ECO:0007669"/>
    <property type="project" value="UniProtKB-UniRule"/>
</dbReference>
<dbReference type="InterPro" id="IPR007045">
    <property type="entry name" value="KduI"/>
</dbReference>
<evidence type="ECO:0000256" key="4">
    <source>
        <dbReference type="ARBA" id="ARBA00022723"/>
    </source>
</evidence>
<gene>
    <name evidence="7 8" type="primary">kduI</name>
    <name evidence="8" type="ORF">IC617_06220</name>
</gene>